<dbReference type="GO" id="GO:0016020">
    <property type="term" value="C:membrane"/>
    <property type="evidence" value="ECO:0007669"/>
    <property type="project" value="UniProtKB-SubCell"/>
</dbReference>
<keyword evidence="2 5" id="KW-0812">Transmembrane</keyword>
<evidence type="ECO:0000256" key="2">
    <source>
        <dbReference type="ARBA" id="ARBA00022692"/>
    </source>
</evidence>
<keyword evidence="3" id="KW-1133">Transmembrane helix</keyword>
<reference evidence="5 6" key="1">
    <citation type="submission" date="2024-11" db="EMBL/GenBank/DDBJ databases">
        <title>Adaptive evolution of stress response genes in parasites aligns with host niche diversity.</title>
        <authorList>
            <person name="Hahn C."/>
            <person name="Resl P."/>
        </authorList>
    </citation>
    <scope>NUCLEOTIDE SEQUENCE [LARGE SCALE GENOMIC DNA]</scope>
    <source>
        <strain evidence="5">EGGRZ-B1_66</strain>
        <tissue evidence="5">Body</tissue>
    </source>
</reference>
<dbReference type="PANTHER" id="PTHR21706:SF15">
    <property type="entry name" value="TRANSMEMBRANE PROTEIN 65"/>
    <property type="match status" value="1"/>
</dbReference>
<evidence type="ECO:0000256" key="3">
    <source>
        <dbReference type="ARBA" id="ARBA00022989"/>
    </source>
</evidence>
<evidence type="ECO:0000313" key="5">
    <source>
        <dbReference type="EMBL" id="KAL3313044.1"/>
    </source>
</evidence>
<dbReference type="InterPro" id="IPR019537">
    <property type="entry name" value="TMEM65"/>
</dbReference>
<comment type="subcellular location">
    <subcellularLocation>
        <location evidence="1">Membrane</location>
        <topology evidence="1">Multi-pass membrane protein</topology>
    </subcellularLocation>
</comment>
<dbReference type="EMBL" id="JBJKFK010001455">
    <property type="protein sequence ID" value="KAL3313044.1"/>
    <property type="molecule type" value="Genomic_DNA"/>
</dbReference>
<evidence type="ECO:0000313" key="6">
    <source>
        <dbReference type="Proteomes" id="UP001626550"/>
    </source>
</evidence>
<dbReference type="Proteomes" id="UP001626550">
    <property type="component" value="Unassembled WGS sequence"/>
</dbReference>
<gene>
    <name evidence="5" type="primary">TMEM65</name>
    <name evidence="5" type="ORF">Ciccas_008355</name>
</gene>
<organism evidence="5 6">
    <name type="scientific">Cichlidogyrus casuarinus</name>
    <dbReference type="NCBI Taxonomy" id="1844966"/>
    <lineage>
        <taxon>Eukaryota</taxon>
        <taxon>Metazoa</taxon>
        <taxon>Spiralia</taxon>
        <taxon>Lophotrochozoa</taxon>
        <taxon>Platyhelminthes</taxon>
        <taxon>Monogenea</taxon>
        <taxon>Monopisthocotylea</taxon>
        <taxon>Dactylogyridea</taxon>
        <taxon>Ancyrocephalidae</taxon>
        <taxon>Cichlidogyrus</taxon>
    </lineage>
</organism>
<dbReference type="AlphaFoldDB" id="A0ABD2Q0I4"/>
<comment type="caution">
    <text evidence="5">The sequence shown here is derived from an EMBL/GenBank/DDBJ whole genome shotgun (WGS) entry which is preliminary data.</text>
</comment>
<keyword evidence="6" id="KW-1185">Reference proteome</keyword>
<evidence type="ECO:0000256" key="1">
    <source>
        <dbReference type="ARBA" id="ARBA00004141"/>
    </source>
</evidence>
<dbReference type="PANTHER" id="PTHR21706">
    <property type="entry name" value="TRANSMEMBRANE PROTEIN 65"/>
    <property type="match status" value="1"/>
</dbReference>
<name>A0ABD2Q0I4_9PLAT</name>
<dbReference type="Pfam" id="PF10507">
    <property type="entry name" value="TMEM65"/>
    <property type="match status" value="1"/>
</dbReference>
<proteinExistence type="predicted"/>
<evidence type="ECO:0000256" key="4">
    <source>
        <dbReference type="ARBA" id="ARBA00023136"/>
    </source>
</evidence>
<sequence length="83" mass="8822">MAAAGFGNLISDLVGIGLVGYIERYSSILGRNFEPVDIHQLNTPAAIKASTFGRTIGITIGCLLGMLPLCFFKSETAKTENES</sequence>
<accession>A0ABD2Q0I4</accession>
<protein>
    <submittedName>
        <fullName evidence="5">Transmembrane protein 65</fullName>
    </submittedName>
</protein>
<keyword evidence="4" id="KW-0472">Membrane</keyword>